<dbReference type="PANTHER" id="PTHR45629">
    <property type="entry name" value="SNF2/RAD54 FAMILY MEMBER"/>
    <property type="match status" value="1"/>
</dbReference>
<keyword evidence="5" id="KW-1185">Reference proteome</keyword>
<dbReference type="AlphaFoldDB" id="D8SG44"/>
<feature type="domain" description="Helicase ATP-binding" evidence="3">
    <location>
        <begin position="246"/>
        <end position="412"/>
    </location>
</feature>
<dbReference type="Gene3D" id="3.40.50.300">
    <property type="entry name" value="P-loop containing nucleotide triphosphate hydrolases"/>
    <property type="match status" value="2"/>
</dbReference>
<evidence type="ECO:0000313" key="4">
    <source>
        <dbReference type="EMBL" id="EFJ16515.1"/>
    </source>
</evidence>
<dbReference type="SUPFAM" id="SSF52540">
    <property type="entry name" value="P-loop containing nucleoside triphosphate hydrolases"/>
    <property type="match status" value="2"/>
</dbReference>
<dbReference type="PANTHER" id="PTHR45629:SF7">
    <property type="entry name" value="DNA EXCISION REPAIR PROTEIN ERCC-6-RELATED"/>
    <property type="match status" value="1"/>
</dbReference>
<dbReference type="InterPro" id="IPR049730">
    <property type="entry name" value="SNF2/RAD54-like_C"/>
</dbReference>
<dbReference type="GO" id="GO:0007131">
    <property type="term" value="P:reciprocal meiotic recombination"/>
    <property type="evidence" value="ECO:0000318"/>
    <property type="project" value="GO_Central"/>
</dbReference>
<organism evidence="5">
    <name type="scientific">Selaginella moellendorffii</name>
    <name type="common">Spikemoss</name>
    <dbReference type="NCBI Taxonomy" id="88036"/>
    <lineage>
        <taxon>Eukaryota</taxon>
        <taxon>Viridiplantae</taxon>
        <taxon>Streptophyta</taxon>
        <taxon>Embryophyta</taxon>
        <taxon>Tracheophyta</taxon>
        <taxon>Lycopodiopsida</taxon>
        <taxon>Selaginellales</taxon>
        <taxon>Selaginellaceae</taxon>
        <taxon>Selaginella</taxon>
    </lineage>
</organism>
<dbReference type="HOGENOM" id="CLU_346975_0_0_1"/>
<dbReference type="Gene3D" id="1.20.120.850">
    <property type="entry name" value="SWI2/SNF2 ATPases, N-terminal domain"/>
    <property type="match status" value="2"/>
</dbReference>
<dbReference type="STRING" id="88036.D8SG44"/>
<dbReference type="EMBL" id="GL377618">
    <property type="protein sequence ID" value="EFJ16515.1"/>
    <property type="molecule type" value="Genomic_DNA"/>
</dbReference>
<dbReference type="CDD" id="cd18793">
    <property type="entry name" value="SF2_C_SNF"/>
    <property type="match status" value="1"/>
</dbReference>
<dbReference type="InterPro" id="IPR027417">
    <property type="entry name" value="P-loop_NTPase"/>
</dbReference>
<sequence length="825" mass="92668">MEVIEVENAWPDVDGFHTRIVMETSAIKPPLPLRPALCGDMDPDRSLLSLGGSDFSGGSSSISRKSVSGASSASKKLCVEVPWRYFEVMYSVKKKNSRKPGPRSDGVLAVQGSSYNLLDNNGKSISKRKISGKEIKENSSLEVFNFVIEVLDEIPEEEYLSGKIFSTSRPTFPSSEGSDITVESARNPGRERLSRPMQILEKDQLVLNMAEVANGAAPVVVDPYIASKLRPHQREGVKFMYECVMGLRSRTFTGCLLADEMGLGKTVQVIALIWTLLRQGSGGVPAVRRAAVVCPLTLTRNWGKEVRKWLGSERLKAMVVDCAREAAEKIIDFKNDSFCPLLITSYEILRKHKDIVASTNLELLICDEAHRLKSCENNQWLSKGNKTIASLASLNCNKRILLVRFCSLHGFLTPGSDWQTGTPAQNNLSEFYALLDFANPELLGSYNEYKNIYASPIEQSRDRNASHAEKELGSERSEELKQMTSFCILRRTSEINKEHLPPKSEYAVFCKLHDVQISLYEIFVKSQFVRTMLNSDIQRAHVLSAIGALRKLSSHPGLLQSDMKHVTSAEIKNQPFFHRAEELLDLSDVQASLRDVVRHNWSLSGKFVCLQHLLLATIQCNDRIVVASNFTQTLDLIEAMCNEHSWKFVRLDGGTMISERQPLVERLVLVDPDWNPANDAQVMSRIWREGQPKPVKIYRLLSTGSIEEKIYQRQIMKKDLTSFFGDQSTYQPTCKRTNDQKFSRQELRELLKLPSETKCETYDLLCRLNTQLEDKWKDSSGMLDDHVLQSAVESGVTTFVSADSPQTQQSSGVLERDTGLDCGAC</sequence>
<dbReference type="GO" id="GO:0016787">
    <property type="term" value="F:hydrolase activity"/>
    <property type="evidence" value="ECO:0007669"/>
    <property type="project" value="UniProtKB-KW"/>
</dbReference>
<evidence type="ECO:0000256" key="2">
    <source>
        <dbReference type="SAM" id="MobiDB-lite"/>
    </source>
</evidence>
<dbReference type="SMART" id="SM00487">
    <property type="entry name" value="DEXDc"/>
    <property type="match status" value="1"/>
</dbReference>
<dbReference type="Gramene" id="EFJ16515">
    <property type="protein sequence ID" value="EFJ16515"/>
    <property type="gene ID" value="SELMODRAFT_421707"/>
</dbReference>
<dbReference type="Pfam" id="PF00176">
    <property type="entry name" value="SNF2-rel_dom"/>
    <property type="match status" value="1"/>
</dbReference>
<dbReference type="Proteomes" id="UP000001514">
    <property type="component" value="Unassembled WGS sequence"/>
</dbReference>
<evidence type="ECO:0000256" key="1">
    <source>
        <dbReference type="ARBA" id="ARBA00022801"/>
    </source>
</evidence>
<dbReference type="InterPro" id="IPR014001">
    <property type="entry name" value="Helicase_ATP-bd"/>
</dbReference>
<dbReference type="CDD" id="cd18004">
    <property type="entry name" value="DEXHc_RAD54"/>
    <property type="match status" value="1"/>
</dbReference>
<evidence type="ECO:0000313" key="5">
    <source>
        <dbReference type="Proteomes" id="UP000001514"/>
    </source>
</evidence>
<dbReference type="OMA" id="CLLAHEM"/>
<dbReference type="PROSITE" id="PS51192">
    <property type="entry name" value="HELICASE_ATP_BIND_1"/>
    <property type="match status" value="1"/>
</dbReference>
<dbReference type="Gene3D" id="3.40.50.10810">
    <property type="entry name" value="Tandem AAA-ATPase domain"/>
    <property type="match status" value="1"/>
</dbReference>
<dbReference type="GO" id="GO:0005524">
    <property type="term" value="F:ATP binding"/>
    <property type="evidence" value="ECO:0007669"/>
    <property type="project" value="InterPro"/>
</dbReference>
<accession>D8SG44</accession>
<feature type="region of interest" description="Disordered" evidence="2">
    <location>
        <begin position="803"/>
        <end position="825"/>
    </location>
</feature>
<evidence type="ECO:0000259" key="3">
    <source>
        <dbReference type="PROSITE" id="PS51192"/>
    </source>
</evidence>
<keyword evidence="1" id="KW-0378">Hydrolase</keyword>
<dbReference type="InterPro" id="IPR000330">
    <property type="entry name" value="SNF2_N"/>
</dbReference>
<protein>
    <recommendedName>
        <fullName evidence="3">Helicase ATP-binding domain-containing protein</fullName>
    </recommendedName>
</protein>
<dbReference type="InParanoid" id="D8SG44"/>
<dbReference type="eggNOG" id="KOG0390">
    <property type="taxonomic scope" value="Eukaryota"/>
</dbReference>
<gene>
    <name evidence="4" type="ORF">SELMODRAFT_421707</name>
</gene>
<reference evidence="4 5" key="1">
    <citation type="journal article" date="2011" name="Science">
        <title>The Selaginella genome identifies genetic changes associated with the evolution of vascular plants.</title>
        <authorList>
            <person name="Banks J.A."/>
            <person name="Nishiyama T."/>
            <person name="Hasebe M."/>
            <person name="Bowman J.L."/>
            <person name="Gribskov M."/>
            <person name="dePamphilis C."/>
            <person name="Albert V.A."/>
            <person name="Aono N."/>
            <person name="Aoyama T."/>
            <person name="Ambrose B.A."/>
            <person name="Ashton N.W."/>
            <person name="Axtell M.J."/>
            <person name="Barker E."/>
            <person name="Barker M.S."/>
            <person name="Bennetzen J.L."/>
            <person name="Bonawitz N.D."/>
            <person name="Chapple C."/>
            <person name="Cheng C."/>
            <person name="Correa L.G."/>
            <person name="Dacre M."/>
            <person name="DeBarry J."/>
            <person name="Dreyer I."/>
            <person name="Elias M."/>
            <person name="Engstrom E.M."/>
            <person name="Estelle M."/>
            <person name="Feng L."/>
            <person name="Finet C."/>
            <person name="Floyd S.K."/>
            <person name="Frommer W.B."/>
            <person name="Fujita T."/>
            <person name="Gramzow L."/>
            <person name="Gutensohn M."/>
            <person name="Harholt J."/>
            <person name="Hattori M."/>
            <person name="Heyl A."/>
            <person name="Hirai T."/>
            <person name="Hiwatashi Y."/>
            <person name="Ishikawa M."/>
            <person name="Iwata M."/>
            <person name="Karol K.G."/>
            <person name="Koehler B."/>
            <person name="Kolukisaoglu U."/>
            <person name="Kubo M."/>
            <person name="Kurata T."/>
            <person name="Lalonde S."/>
            <person name="Li K."/>
            <person name="Li Y."/>
            <person name="Litt A."/>
            <person name="Lyons E."/>
            <person name="Manning G."/>
            <person name="Maruyama T."/>
            <person name="Michael T.P."/>
            <person name="Mikami K."/>
            <person name="Miyazaki S."/>
            <person name="Morinaga S."/>
            <person name="Murata T."/>
            <person name="Mueller-Roeber B."/>
            <person name="Nelson D.R."/>
            <person name="Obara M."/>
            <person name="Oguri Y."/>
            <person name="Olmstead R.G."/>
            <person name="Onodera N."/>
            <person name="Petersen B.L."/>
            <person name="Pils B."/>
            <person name="Prigge M."/>
            <person name="Rensing S.A."/>
            <person name="Riano-Pachon D.M."/>
            <person name="Roberts A.W."/>
            <person name="Sato Y."/>
            <person name="Scheller H.V."/>
            <person name="Schulz B."/>
            <person name="Schulz C."/>
            <person name="Shakirov E.V."/>
            <person name="Shibagaki N."/>
            <person name="Shinohara N."/>
            <person name="Shippen D.E."/>
            <person name="Soerensen I."/>
            <person name="Sotooka R."/>
            <person name="Sugimoto N."/>
            <person name="Sugita M."/>
            <person name="Sumikawa N."/>
            <person name="Tanurdzic M."/>
            <person name="Theissen G."/>
            <person name="Ulvskov P."/>
            <person name="Wakazuki S."/>
            <person name="Weng J.K."/>
            <person name="Willats W.W."/>
            <person name="Wipf D."/>
            <person name="Wolf P.G."/>
            <person name="Yang L."/>
            <person name="Zimmer A.D."/>
            <person name="Zhu Q."/>
            <person name="Mitros T."/>
            <person name="Hellsten U."/>
            <person name="Loque D."/>
            <person name="Otillar R."/>
            <person name="Salamov A."/>
            <person name="Schmutz J."/>
            <person name="Shapiro H."/>
            <person name="Lindquist E."/>
            <person name="Lucas S."/>
            <person name="Rokhsar D."/>
            <person name="Grigoriev I.V."/>
        </authorList>
    </citation>
    <scope>NUCLEOTIDE SEQUENCE [LARGE SCALE GENOMIC DNA]</scope>
</reference>
<proteinExistence type="predicted"/>
<feature type="compositionally biased region" description="Polar residues" evidence="2">
    <location>
        <begin position="803"/>
        <end position="812"/>
    </location>
</feature>
<dbReference type="InterPro" id="IPR038718">
    <property type="entry name" value="SNF2-like_sf"/>
</dbReference>
<dbReference type="GO" id="GO:0005634">
    <property type="term" value="C:nucleus"/>
    <property type="evidence" value="ECO:0000318"/>
    <property type="project" value="GO_Central"/>
</dbReference>
<dbReference type="GO" id="GO:0000724">
    <property type="term" value="P:double-strand break repair via homologous recombination"/>
    <property type="evidence" value="ECO:0000318"/>
    <property type="project" value="GO_Central"/>
</dbReference>
<dbReference type="InterPro" id="IPR050496">
    <property type="entry name" value="SNF2_RAD54_helicase_repair"/>
</dbReference>
<dbReference type="KEGG" id="smo:SELMODRAFT_421707"/>
<name>D8SG44_SELML</name>
<dbReference type="GO" id="GO:0015616">
    <property type="term" value="F:DNA translocase activity"/>
    <property type="evidence" value="ECO:0000318"/>
    <property type="project" value="GO_Central"/>
</dbReference>